<dbReference type="AlphaFoldDB" id="A0A927GKY6"/>
<feature type="transmembrane region" description="Helical" evidence="5">
    <location>
        <begin position="49"/>
        <end position="71"/>
    </location>
</feature>
<keyword evidence="9" id="KW-1185">Reference proteome</keyword>
<protein>
    <submittedName>
        <fullName evidence="8">NINE protein</fullName>
    </submittedName>
</protein>
<keyword evidence="4 5" id="KW-0472">Membrane</keyword>
<organism evidence="8 9">
    <name type="scientific">Hymenobacter montanus</name>
    <dbReference type="NCBI Taxonomy" id="2771359"/>
    <lineage>
        <taxon>Bacteria</taxon>
        <taxon>Pseudomonadati</taxon>
        <taxon>Bacteroidota</taxon>
        <taxon>Cytophagia</taxon>
        <taxon>Cytophagales</taxon>
        <taxon>Hymenobacteraceae</taxon>
        <taxon>Hymenobacter</taxon>
    </lineage>
</organism>
<comment type="caution">
    <text evidence="8">The sequence shown here is derived from an EMBL/GenBank/DDBJ whole genome shotgun (WGS) entry which is preliminary data.</text>
</comment>
<reference evidence="8" key="1">
    <citation type="submission" date="2020-09" db="EMBL/GenBank/DDBJ databases">
        <authorList>
            <person name="Kim M.K."/>
        </authorList>
    </citation>
    <scope>NUCLEOTIDE SEQUENCE</scope>
    <source>
        <strain evidence="8">BT664</strain>
    </source>
</reference>
<evidence type="ECO:0000256" key="3">
    <source>
        <dbReference type="ARBA" id="ARBA00022989"/>
    </source>
</evidence>
<dbReference type="Pfam" id="PF05154">
    <property type="entry name" value="TM2"/>
    <property type="match status" value="1"/>
</dbReference>
<dbReference type="EMBL" id="JACXAD010000027">
    <property type="protein sequence ID" value="MBD2770052.1"/>
    <property type="molecule type" value="Genomic_DNA"/>
</dbReference>
<feature type="transmembrane region" description="Helical" evidence="5">
    <location>
        <begin position="25"/>
        <end position="43"/>
    </location>
</feature>
<dbReference type="InterPro" id="IPR018649">
    <property type="entry name" value="SHOCT"/>
</dbReference>
<dbReference type="Proteomes" id="UP000612233">
    <property type="component" value="Unassembled WGS sequence"/>
</dbReference>
<feature type="domain" description="TM2" evidence="6">
    <location>
        <begin position="22"/>
        <end position="71"/>
    </location>
</feature>
<evidence type="ECO:0000256" key="2">
    <source>
        <dbReference type="ARBA" id="ARBA00022692"/>
    </source>
</evidence>
<gene>
    <name evidence="8" type="ORF">IC235_19360</name>
</gene>
<dbReference type="InterPro" id="IPR007829">
    <property type="entry name" value="TM2"/>
</dbReference>
<evidence type="ECO:0000256" key="4">
    <source>
        <dbReference type="ARBA" id="ARBA00023136"/>
    </source>
</evidence>
<dbReference type="GO" id="GO:0016020">
    <property type="term" value="C:membrane"/>
    <property type="evidence" value="ECO:0007669"/>
    <property type="project" value="UniProtKB-SubCell"/>
</dbReference>
<evidence type="ECO:0000313" key="8">
    <source>
        <dbReference type="EMBL" id="MBD2770052.1"/>
    </source>
</evidence>
<keyword evidence="2 5" id="KW-0812">Transmembrane</keyword>
<proteinExistence type="predicted"/>
<evidence type="ECO:0000259" key="6">
    <source>
        <dbReference type="Pfam" id="PF05154"/>
    </source>
</evidence>
<comment type="subcellular location">
    <subcellularLocation>
        <location evidence="1">Membrane</location>
        <topology evidence="1">Multi-pass membrane protein</topology>
    </subcellularLocation>
</comment>
<evidence type="ECO:0000313" key="9">
    <source>
        <dbReference type="Proteomes" id="UP000612233"/>
    </source>
</evidence>
<evidence type="ECO:0000256" key="5">
    <source>
        <dbReference type="SAM" id="Phobius"/>
    </source>
</evidence>
<keyword evidence="3 5" id="KW-1133">Transmembrane helix</keyword>
<dbReference type="Pfam" id="PF09851">
    <property type="entry name" value="SHOCT"/>
    <property type="match status" value="1"/>
</dbReference>
<feature type="domain" description="SHOCT" evidence="7">
    <location>
        <begin position="142"/>
        <end position="169"/>
    </location>
</feature>
<evidence type="ECO:0000256" key="1">
    <source>
        <dbReference type="ARBA" id="ARBA00004141"/>
    </source>
</evidence>
<evidence type="ECO:0000259" key="7">
    <source>
        <dbReference type="Pfam" id="PF09851"/>
    </source>
</evidence>
<sequence>MNRKAKIFLRSFLLKTEDSLMRNKTTAALMAFFLGGLGGQYFYLGRVGAGIACVLFCWTFIPCFIAFYHFIKFLLISDAAFDRQYNREHLASMASQQLAAQQATPRQPALTPGLVQGTEPVVHTMTRSAASHTAPASLNLTDELERLFNLKEKGALTEEEYLVRKAKLLA</sequence>
<name>A0A927GKY6_9BACT</name>
<accession>A0A927GKY6</accession>